<gene>
    <name evidence="2" type="primary">OSJNBa0061C06.11</name>
</gene>
<sequence>MSFSPPPLLSPLSPSSHLPSLATVTAVGGAEDDDLKKTPPARPPTAAPLRPVGFSPLSARPPPAPPRPAGFVLLCAGRRRRRGWRPPLGSAARRVAAARGRELDTARRRRPAEEEEATVAGCAGGRGGRGGRRAGCRRVAAAPPPFPAQARRNRRHTEDSMGIIVEHADQRPAKIQQKEKRTCDRSATLAALPSLRREDFHVVALSMAASMPAATTSSLRIVVVFSNVTVDETILGAERRGNPAAAAEEED</sequence>
<name>Q5JQU2_ORYSJ</name>
<dbReference type="Proteomes" id="UP000000763">
    <property type="component" value="Chromosome 4"/>
</dbReference>
<accession>Q5JQU2</accession>
<evidence type="ECO:0000256" key="1">
    <source>
        <dbReference type="SAM" id="MobiDB-lite"/>
    </source>
</evidence>
<feature type="compositionally biased region" description="Low complexity" evidence="1">
    <location>
        <begin position="10"/>
        <end position="21"/>
    </location>
</feature>
<feature type="region of interest" description="Disordered" evidence="1">
    <location>
        <begin position="1"/>
        <end position="68"/>
    </location>
</feature>
<dbReference type="EMBL" id="AL606667">
    <property type="protein sequence ID" value="CAD40134.1"/>
    <property type="molecule type" value="Genomic_DNA"/>
</dbReference>
<dbReference type="AlphaFoldDB" id="Q5JQU2"/>
<reference evidence="3" key="2">
    <citation type="journal article" date="2008" name="Nucleic Acids Res.">
        <title>The rice annotation project database (RAP-DB): 2008 update.</title>
        <authorList>
            <consortium name="The rice annotation project (RAP)"/>
        </authorList>
    </citation>
    <scope>GENOME REANNOTATION</scope>
    <source>
        <strain evidence="3">cv. Nipponbare</strain>
    </source>
</reference>
<evidence type="ECO:0000313" key="3">
    <source>
        <dbReference type="Proteomes" id="UP000000763"/>
    </source>
</evidence>
<proteinExistence type="predicted"/>
<feature type="region of interest" description="Disordered" evidence="1">
    <location>
        <begin position="95"/>
        <end position="156"/>
    </location>
</feature>
<evidence type="ECO:0000313" key="2">
    <source>
        <dbReference type="EMBL" id="CAD40134.1"/>
    </source>
</evidence>
<organism evidence="2 3">
    <name type="scientific">Oryza sativa subsp. japonica</name>
    <name type="common">Rice</name>
    <dbReference type="NCBI Taxonomy" id="39947"/>
    <lineage>
        <taxon>Eukaryota</taxon>
        <taxon>Viridiplantae</taxon>
        <taxon>Streptophyta</taxon>
        <taxon>Embryophyta</taxon>
        <taxon>Tracheophyta</taxon>
        <taxon>Spermatophyta</taxon>
        <taxon>Magnoliopsida</taxon>
        <taxon>Liliopsida</taxon>
        <taxon>Poales</taxon>
        <taxon>Poaceae</taxon>
        <taxon>BOP clade</taxon>
        <taxon>Oryzoideae</taxon>
        <taxon>Oryzeae</taxon>
        <taxon>Oryzinae</taxon>
        <taxon>Oryza</taxon>
        <taxon>Oryza sativa</taxon>
    </lineage>
</organism>
<feature type="compositionally biased region" description="Pro residues" evidence="1">
    <location>
        <begin position="59"/>
        <end position="68"/>
    </location>
</feature>
<reference evidence="3" key="1">
    <citation type="journal article" date="2005" name="Nature">
        <title>The map-based sequence of the rice genome.</title>
        <authorList>
            <consortium name="International rice genome sequencing project (IRGSP)"/>
            <person name="Matsumoto T."/>
            <person name="Wu J."/>
            <person name="Kanamori H."/>
            <person name="Katayose Y."/>
            <person name="Fujisawa M."/>
            <person name="Namiki N."/>
            <person name="Mizuno H."/>
            <person name="Yamamoto K."/>
            <person name="Antonio B.A."/>
            <person name="Baba T."/>
            <person name="Sakata K."/>
            <person name="Nagamura Y."/>
            <person name="Aoki H."/>
            <person name="Arikawa K."/>
            <person name="Arita K."/>
            <person name="Bito T."/>
            <person name="Chiden Y."/>
            <person name="Fujitsuka N."/>
            <person name="Fukunaka R."/>
            <person name="Hamada M."/>
            <person name="Harada C."/>
            <person name="Hayashi A."/>
            <person name="Hijishita S."/>
            <person name="Honda M."/>
            <person name="Hosokawa S."/>
            <person name="Ichikawa Y."/>
            <person name="Idonuma A."/>
            <person name="Iijima M."/>
            <person name="Ikeda M."/>
            <person name="Ikeno M."/>
            <person name="Ito K."/>
            <person name="Ito S."/>
            <person name="Ito T."/>
            <person name="Ito Y."/>
            <person name="Ito Y."/>
            <person name="Iwabuchi A."/>
            <person name="Kamiya K."/>
            <person name="Karasawa W."/>
            <person name="Kurita K."/>
            <person name="Katagiri S."/>
            <person name="Kikuta A."/>
            <person name="Kobayashi H."/>
            <person name="Kobayashi N."/>
            <person name="Machita K."/>
            <person name="Maehara T."/>
            <person name="Masukawa M."/>
            <person name="Mizubayashi T."/>
            <person name="Mukai Y."/>
            <person name="Nagasaki H."/>
            <person name="Nagata Y."/>
            <person name="Naito S."/>
            <person name="Nakashima M."/>
            <person name="Nakama Y."/>
            <person name="Nakamichi Y."/>
            <person name="Nakamura M."/>
            <person name="Meguro A."/>
            <person name="Negishi M."/>
            <person name="Ohta I."/>
            <person name="Ohta T."/>
            <person name="Okamoto M."/>
            <person name="Ono N."/>
            <person name="Saji S."/>
            <person name="Sakaguchi M."/>
            <person name="Sakai K."/>
            <person name="Shibata M."/>
            <person name="Shimokawa T."/>
            <person name="Song J."/>
            <person name="Takazaki Y."/>
            <person name="Terasawa K."/>
            <person name="Tsugane M."/>
            <person name="Tsuji K."/>
            <person name="Ueda S."/>
            <person name="Waki K."/>
            <person name="Yamagata H."/>
            <person name="Yamamoto M."/>
            <person name="Yamamoto S."/>
            <person name="Yamane H."/>
            <person name="Yoshiki S."/>
            <person name="Yoshihara R."/>
            <person name="Yukawa K."/>
            <person name="Zhong H."/>
            <person name="Yano M."/>
            <person name="Yuan Q."/>
            <person name="Ouyang S."/>
            <person name="Liu J."/>
            <person name="Jones K.M."/>
            <person name="Gansberger K."/>
            <person name="Moffat K."/>
            <person name="Hill J."/>
            <person name="Bera J."/>
            <person name="Fadrosh D."/>
            <person name="Jin S."/>
            <person name="Johri S."/>
            <person name="Kim M."/>
            <person name="Overton L."/>
            <person name="Reardon M."/>
            <person name="Tsitrin T."/>
            <person name="Vuong H."/>
            <person name="Weaver B."/>
            <person name="Ciecko A."/>
            <person name="Tallon L."/>
            <person name="Jackson J."/>
            <person name="Pai G."/>
            <person name="Aken S.V."/>
            <person name="Utterback T."/>
            <person name="Reidmuller S."/>
            <person name="Feldblyum T."/>
            <person name="Hsiao J."/>
            <person name="Zismann V."/>
            <person name="Iobst S."/>
            <person name="de Vazeille A.R."/>
            <person name="Buell C.R."/>
            <person name="Ying K."/>
            <person name="Li Y."/>
            <person name="Lu T."/>
            <person name="Huang Y."/>
            <person name="Zhao Q."/>
            <person name="Feng Q."/>
            <person name="Zhang L."/>
            <person name="Zhu J."/>
            <person name="Weng Q."/>
            <person name="Mu J."/>
            <person name="Lu Y."/>
            <person name="Fan D."/>
            <person name="Liu Y."/>
            <person name="Guan J."/>
            <person name="Zhang Y."/>
            <person name="Yu S."/>
            <person name="Liu X."/>
            <person name="Zhang Y."/>
            <person name="Hong G."/>
            <person name="Han B."/>
            <person name="Choisne N."/>
            <person name="Demange N."/>
            <person name="Orjeda G."/>
            <person name="Samain S."/>
            <person name="Cattolico L."/>
            <person name="Pelletier E."/>
            <person name="Couloux A."/>
            <person name="Segurens B."/>
            <person name="Wincker P."/>
            <person name="D'Hont A."/>
            <person name="Scarpelli C."/>
            <person name="Weissenbach J."/>
            <person name="Salanoubat M."/>
            <person name="Quetier F."/>
            <person name="Yu Y."/>
            <person name="Kim H.R."/>
            <person name="Rambo T."/>
            <person name="Currie J."/>
            <person name="Collura K."/>
            <person name="Luo M."/>
            <person name="Yang T."/>
            <person name="Ammiraju J.S.S."/>
            <person name="Engler F."/>
            <person name="Soderlund C."/>
            <person name="Wing R.A."/>
            <person name="Palmer L.E."/>
            <person name="de la Bastide M."/>
            <person name="Spiegel L."/>
            <person name="Nascimento L."/>
            <person name="Zutavern T."/>
            <person name="O'Shaughnessy A."/>
            <person name="Dike S."/>
            <person name="Dedhia N."/>
            <person name="Preston R."/>
            <person name="Balija V."/>
            <person name="McCombie W.R."/>
            <person name="Chow T."/>
            <person name="Chen H."/>
            <person name="Chung M."/>
            <person name="Chen C."/>
            <person name="Shaw J."/>
            <person name="Wu H."/>
            <person name="Hsiao K."/>
            <person name="Chao Y."/>
            <person name="Chu M."/>
            <person name="Cheng C."/>
            <person name="Hour A."/>
            <person name="Lee P."/>
            <person name="Lin S."/>
            <person name="Lin Y."/>
            <person name="Liou J."/>
            <person name="Liu S."/>
            <person name="Hsing Y."/>
            <person name="Raghuvanshi S."/>
            <person name="Mohanty A."/>
            <person name="Bharti A.K."/>
            <person name="Gaur A."/>
            <person name="Gupta V."/>
            <person name="Kumar D."/>
            <person name="Ravi V."/>
            <person name="Vij S."/>
            <person name="Kapur A."/>
            <person name="Khurana P."/>
            <person name="Khurana P."/>
            <person name="Khurana J.P."/>
            <person name="Tyagi A.K."/>
            <person name="Gaikwad K."/>
            <person name="Singh A."/>
            <person name="Dalal V."/>
            <person name="Srivastava S."/>
            <person name="Dixit A."/>
            <person name="Pal A.K."/>
            <person name="Ghazi I.A."/>
            <person name="Yadav M."/>
            <person name="Pandit A."/>
            <person name="Bhargava A."/>
            <person name="Sureshbabu K."/>
            <person name="Batra K."/>
            <person name="Sharma T.R."/>
            <person name="Mohapatra T."/>
            <person name="Singh N.K."/>
            <person name="Messing J."/>
            <person name="Nelson A.B."/>
            <person name="Fuks G."/>
            <person name="Kavchok S."/>
            <person name="Keizer G."/>
            <person name="Linton E."/>
            <person name="Llaca V."/>
            <person name="Song R."/>
            <person name="Tanyolac B."/>
            <person name="Young S."/>
            <person name="Ho-Il K."/>
            <person name="Hahn J.H."/>
            <person name="Sangsakoo G."/>
            <person name="Vanavichit A."/>
            <person name="de Mattos Luiz.A.T."/>
            <person name="Zimmer P.D."/>
            <person name="Malone G."/>
            <person name="Dellagostin O."/>
            <person name="de Oliveira A.C."/>
            <person name="Bevan M."/>
            <person name="Bancroft I."/>
            <person name="Minx P."/>
            <person name="Cordum H."/>
            <person name="Wilson R."/>
            <person name="Cheng Z."/>
            <person name="Jin W."/>
            <person name="Jiang J."/>
            <person name="Leong S.A."/>
            <person name="Iwama H."/>
            <person name="Gojobori T."/>
            <person name="Itoh T."/>
            <person name="Niimura Y."/>
            <person name="Fujii Y."/>
            <person name="Habara T."/>
            <person name="Sakai H."/>
            <person name="Sato Y."/>
            <person name="Wilson G."/>
            <person name="Kumar K."/>
            <person name="McCouch S."/>
            <person name="Juretic N."/>
            <person name="Hoen D."/>
            <person name="Wright S."/>
            <person name="Bruskiewich R."/>
            <person name="Bureau T."/>
            <person name="Miyao A."/>
            <person name="Hirochika H."/>
            <person name="Nishikawa T."/>
            <person name="Kadowaki K."/>
            <person name="Sugiura M."/>
            <person name="Burr B."/>
            <person name="Sasaki T."/>
        </authorList>
    </citation>
    <scope>NUCLEOTIDE SEQUENCE [LARGE SCALE GENOMIC DNA]</scope>
    <source>
        <strain evidence="3">cv. Nipponbare</strain>
    </source>
</reference>
<protein>
    <submittedName>
        <fullName evidence="2">OSJNBa0061C06.11 protein</fullName>
    </submittedName>
</protein>